<evidence type="ECO:0000256" key="2">
    <source>
        <dbReference type="ARBA" id="ARBA00005005"/>
    </source>
</evidence>
<evidence type="ECO:0000256" key="10">
    <source>
        <dbReference type="ARBA" id="ARBA00023239"/>
    </source>
</evidence>
<dbReference type="Gene3D" id="3.40.50.720">
    <property type="entry name" value="NAD(P)-binding Rossmann-like Domain"/>
    <property type="match status" value="1"/>
</dbReference>
<evidence type="ECO:0000259" key="14">
    <source>
        <dbReference type="Pfam" id="PF02737"/>
    </source>
</evidence>
<protein>
    <submittedName>
        <fullName evidence="15">Enoyl-CoA hydratase/isomerase family protein</fullName>
    </submittedName>
</protein>
<dbReference type="AlphaFoldDB" id="A0A8I1GDM4"/>
<evidence type="ECO:0000256" key="6">
    <source>
        <dbReference type="ARBA" id="ARBA00023027"/>
    </source>
</evidence>
<dbReference type="GO" id="GO:0004300">
    <property type="term" value="F:enoyl-CoA hydratase activity"/>
    <property type="evidence" value="ECO:0007669"/>
    <property type="project" value="UniProtKB-ARBA"/>
</dbReference>
<dbReference type="InterPro" id="IPR036291">
    <property type="entry name" value="NAD(P)-bd_dom_sf"/>
</dbReference>
<gene>
    <name evidence="15" type="ORF">JDN41_05475</name>
</gene>
<feature type="domain" description="3-hydroxyacyl-CoA dehydrogenase C-terminal" evidence="13">
    <location>
        <begin position="478"/>
        <end position="569"/>
    </location>
</feature>
<dbReference type="InterPro" id="IPR001753">
    <property type="entry name" value="Enoyl-CoA_hydra/iso"/>
</dbReference>
<feature type="domain" description="3-hydroxyacyl-CoA dehydrogenase NAD binding" evidence="14">
    <location>
        <begin position="297"/>
        <end position="475"/>
    </location>
</feature>
<evidence type="ECO:0000259" key="13">
    <source>
        <dbReference type="Pfam" id="PF00725"/>
    </source>
</evidence>
<dbReference type="EMBL" id="JAEMUK010000010">
    <property type="protein sequence ID" value="MBJ7543004.1"/>
    <property type="molecule type" value="Genomic_DNA"/>
</dbReference>
<keyword evidence="4" id="KW-0442">Lipid degradation</keyword>
<evidence type="ECO:0000313" key="16">
    <source>
        <dbReference type="Proteomes" id="UP000623250"/>
    </source>
</evidence>
<dbReference type="SUPFAM" id="SSF52096">
    <property type="entry name" value="ClpP/crotonase"/>
    <property type="match status" value="1"/>
</dbReference>
<keyword evidence="6" id="KW-0520">NAD</keyword>
<keyword evidence="8" id="KW-0576">Peroxisome</keyword>
<feature type="domain" description="3-hydroxyacyl-CoA dehydrogenase C-terminal" evidence="13">
    <location>
        <begin position="605"/>
        <end position="690"/>
    </location>
</feature>
<keyword evidence="5" id="KW-0560">Oxidoreductase</keyword>
<comment type="catalytic activity">
    <reaction evidence="12">
        <text>a (3S)-3-hydroxyacyl-CoA + NAD(+) = a 3-oxoacyl-CoA + NADH + H(+)</text>
        <dbReference type="Rhea" id="RHEA:22432"/>
        <dbReference type="ChEBI" id="CHEBI:15378"/>
        <dbReference type="ChEBI" id="CHEBI:57318"/>
        <dbReference type="ChEBI" id="CHEBI:57540"/>
        <dbReference type="ChEBI" id="CHEBI:57945"/>
        <dbReference type="ChEBI" id="CHEBI:90726"/>
        <dbReference type="EC" id="1.1.1.35"/>
    </reaction>
</comment>
<evidence type="ECO:0000256" key="4">
    <source>
        <dbReference type="ARBA" id="ARBA00022963"/>
    </source>
</evidence>
<dbReference type="GO" id="GO:0016853">
    <property type="term" value="F:isomerase activity"/>
    <property type="evidence" value="ECO:0007669"/>
    <property type="project" value="UniProtKB-KW"/>
</dbReference>
<dbReference type="CDD" id="cd06558">
    <property type="entry name" value="crotonase-like"/>
    <property type="match status" value="1"/>
</dbReference>
<dbReference type="GO" id="GO:0006635">
    <property type="term" value="P:fatty acid beta-oxidation"/>
    <property type="evidence" value="ECO:0007669"/>
    <property type="project" value="UniProtKB-UniPathway"/>
</dbReference>
<dbReference type="InterPro" id="IPR029045">
    <property type="entry name" value="ClpP/crotonase-like_dom_sf"/>
</dbReference>
<evidence type="ECO:0000256" key="8">
    <source>
        <dbReference type="ARBA" id="ARBA00023140"/>
    </source>
</evidence>
<dbReference type="Pfam" id="PF00725">
    <property type="entry name" value="3HCDH"/>
    <property type="match status" value="2"/>
</dbReference>
<proteinExistence type="predicted"/>
<evidence type="ECO:0000256" key="9">
    <source>
        <dbReference type="ARBA" id="ARBA00023235"/>
    </source>
</evidence>
<comment type="subcellular location">
    <subcellularLocation>
        <location evidence="1">Peroxisome</location>
    </subcellularLocation>
</comment>
<dbReference type="PANTHER" id="PTHR23309">
    <property type="entry name" value="3-HYDROXYACYL-COA DEHYROGENASE"/>
    <property type="match status" value="1"/>
</dbReference>
<evidence type="ECO:0000256" key="7">
    <source>
        <dbReference type="ARBA" id="ARBA00023098"/>
    </source>
</evidence>
<evidence type="ECO:0000256" key="3">
    <source>
        <dbReference type="ARBA" id="ARBA00022832"/>
    </source>
</evidence>
<evidence type="ECO:0000256" key="11">
    <source>
        <dbReference type="ARBA" id="ARBA00023268"/>
    </source>
</evidence>
<sequence length="695" mass="75509">MARSPVTYETKDGVGVITVDNPPLNVVSNEVRDGLMLAIRKAEADPVAKAVVLIGAGRNFAAGADIYELTHPYSGADINDICAALEDLPKPVVAALHGTPVARGLEVALACHYRIAAKDARLGLPEVKVGLLPGGGGTQRLPRLVGAKAALDIIISGDLVPAVKAKTIGLVDEVVDGDILTAAIALAKSKSVLSKHPKTRELSAKIAPDRGSHLFEGRRDELRRRQPFQHAQFRCVDAVESAVHLPFSQGLKRERELFNEALDDDQSKALIHAFFAEREAAKIPGFRTDVRPREIKSVAVVGSGHMGGGIAMAFANAGFPVIVLDRDQAALSRGLAVVAKNYESMVRRGRLDQPGMNKRLSAIRSTVNYKDLADVDLVVEAAFEDIGVKEQVFRDLDRACKKGAIFASNTSTLDIDEIASFTRRPGDVIGTHFFSPANVQRLVEVVRGKETSADVLATAMAVAKKIGKIGVAVGNCDGFAGNRMLEKYVTEAMIILEEGATPAEVDTALTRWGLAMGPFAVFDLTGIDVNWHIRQRRLKQGKPYGSALLDRFYDAGRFGQKTGKGFYRYESGSRAPLPDPEADAIIEAYRREVGPRVKSVSEQEIVKRTIYALVNEGANILDEGVVYRSGDIDTIYINGYGFPAWRGGPMKYAELRGLAEVLSDLDIFHMRFGDRWRPAALLKSLVTARKPKWPR</sequence>
<keyword evidence="7" id="KW-0443">Lipid metabolism</keyword>
<keyword evidence="3" id="KW-0276">Fatty acid metabolism</keyword>
<comment type="caution">
    <text evidence="15">The sequence shown here is derived from an EMBL/GenBank/DDBJ whole genome shotgun (WGS) entry which is preliminary data.</text>
</comment>
<dbReference type="InterPro" id="IPR006176">
    <property type="entry name" value="3-OHacyl-CoA_DH_NAD-bd"/>
</dbReference>
<dbReference type="Pfam" id="PF00378">
    <property type="entry name" value="ECH_1"/>
    <property type="match status" value="1"/>
</dbReference>
<dbReference type="RefSeq" id="WP_037235920.1">
    <property type="nucleotide sequence ID" value="NZ_JAEMUK010000010.1"/>
</dbReference>
<dbReference type="Proteomes" id="UP000623250">
    <property type="component" value="Unassembled WGS sequence"/>
</dbReference>
<dbReference type="SUPFAM" id="SSF51735">
    <property type="entry name" value="NAD(P)-binding Rossmann-fold domains"/>
    <property type="match status" value="1"/>
</dbReference>
<accession>A0A8I1GDM4</accession>
<comment type="pathway">
    <text evidence="2">Lipid metabolism; fatty acid beta-oxidation.</text>
</comment>
<reference evidence="15 16" key="1">
    <citation type="submission" date="2020-12" db="EMBL/GenBank/DDBJ databases">
        <title>Revised draft genomes of Rhodomicrobium vannielii ATCC 17100 and Rhodomicrobium udaipurense JA643.</title>
        <authorList>
            <person name="Conners E.M."/>
            <person name="Davenport E.J."/>
            <person name="Bose A."/>
        </authorList>
    </citation>
    <scope>NUCLEOTIDE SEQUENCE [LARGE SCALE GENOMIC DNA]</scope>
    <source>
        <strain evidence="15 16">JA643</strain>
    </source>
</reference>
<evidence type="ECO:0000256" key="5">
    <source>
        <dbReference type="ARBA" id="ARBA00023002"/>
    </source>
</evidence>
<dbReference type="Gene3D" id="1.10.1040.50">
    <property type="match status" value="1"/>
</dbReference>
<dbReference type="InterPro" id="IPR008927">
    <property type="entry name" value="6-PGluconate_DH-like_C_sf"/>
</dbReference>
<keyword evidence="10" id="KW-0456">Lyase</keyword>
<dbReference type="InterPro" id="IPR006108">
    <property type="entry name" value="3HC_DH_C"/>
</dbReference>
<dbReference type="Pfam" id="PF02737">
    <property type="entry name" value="3HCDH_N"/>
    <property type="match status" value="1"/>
</dbReference>
<keyword evidence="9 15" id="KW-0413">Isomerase</keyword>
<dbReference type="UniPathway" id="UPA00659"/>
<evidence type="ECO:0000256" key="12">
    <source>
        <dbReference type="ARBA" id="ARBA00049556"/>
    </source>
</evidence>
<keyword evidence="11" id="KW-0511">Multifunctional enzyme</keyword>
<dbReference type="Gene3D" id="3.90.226.10">
    <property type="entry name" value="2-enoyl-CoA Hydratase, Chain A, domain 1"/>
    <property type="match status" value="1"/>
</dbReference>
<name>A0A8I1GDM4_9HYPH</name>
<keyword evidence="16" id="KW-1185">Reference proteome</keyword>
<evidence type="ECO:0000256" key="1">
    <source>
        <dbReference type="ARBA" id="ARBA00004275"/>
    </source>
</evidence>
<dbReference type="GO" id="GO:0003857">
    <property type="term" value="F:(3S)-3-hydroxyacyl-CoA dehydrogenase (NAD+) activity"/>
    <property type="evidence" value="ECO:0007669"/>
    <property type="project" value="UniProtKB-EC"/>
</dbReference>
<dbReference type="FunFam" id="1.10.1040.50:FF:000006">
    <property type="entry name" value="Peroxisomal bifunctional enzyme"/>
    <property type="match status" value="1"/>
</dbReference>
<evidence type="ECO:0000313" key="15">
    <source>
        <dbReference type="EMBL" id="MBJ7543004.1"/>
    </source>
</evidence>
<dbReference type="SUPFAM" id="SSF48179">
    <property type="entry name" value="6-phosphogluconate dehydrogenase C-terminal domain-like"/>
    <property type="match status" value="2"/>
</dbReference>
<dbReference type="GO" id="GO:0070403">
    <property type="term" value="F:NAD+ binding"/>
    <property type="evidence" value="ECO:0007669"/>
    <property type="project" value="InterPro"/>
</dbReference>
<organism evidence="15 16">
    <name type="scientific">Rhodomicrobium udaipurense</name>
    <dbReference type="NCBI Taxonomy" id="1202716"/>
    <lineage>
        <taxon>Bacteria</taxon>
        <taxon>Pseudomonadati</taxon>
        <taxon>Pseudomonadota</taxon>
        <taxon>Alphaproteobacteria</taxon>
        <taxon>Hyphomicrobiales</taxon>
        <taxon>Hyphomicrobiaceae</taxon>
        <taxon>Rhodomicrobium</taxon>
    </lineage>
</organism>
<dbReference type="FunFam" id="3.40.50.720:FF:000009">
    <property type="entry name" value="Fatty oxidation complex, alpha subunit"/>
    <property type="match status" value="1"/>
</dbReference>